<evidence type="ECO:0000313" key="12">
    <source>
        <dbReference type="Proteomes" id="UP000434276"/>
    </source>
</evidence>
<dbReference type="ExpressionAtlas" id="A0A5S9WLQ2">
    <property type="expression patterns" value="differential"/>
</dbReference>
<keyword evidence="4 10" id="KW-0732">Signal</keyword>
<dbReference type="PANTHER" id="PTHR47986">
    <property type="entry name" value="OSJNBA0070M12.3 PROTEIN"/>
    <property type="match status" value="1"/>
</dbReference>
<protein>
    <recommendedName>
        <fullName evidence="13">Leucine-rich repeat-containing N-terminal plant-type domain-containing protein</fullName>
    </recommendedName>
</protein>
<gene>
    <name evidence="11" type="ORF">C24_LOCUS3365</name>
</gene>
<dbReference type="GO" id="GO:0016020">
    <property type="term" value="C:membrane"/>
    <property type="evidence" value="ECO:0007669"/>
    <property type="project" value="UniProtKB-SubCell"/>
</dbReference>
<reference evidence="11 12" key="1">
    <citation type="submission" date="2019-12" db="EMBL/GenBank/DDBJ databases">
        <authorList>
            <person name="Jiao W.-B."/>
            <person name="Schneeberger K."/>
        </authorList>
    </citation>
    <scope>NUCLEOTIDE SEQUENCE [LARGE SCALE GENOMIC DNA]</scope>
    <source>
        <strain evidence="12">cv. C24</strain>
    </source>
</reference>
<comment type="subcellular location">
    <subcellularLocation>
        <location evidence="1">Membrane</location>
        <topology evidence="1">Single-pass membrane protein</topology>
    </subcellularLocation>
</comment>
<sequence>MINCRHVVFCLCVMDVVDSRLTPYLAAVDIEQVDPIVKIVLSIVGCFEFPEEFVTSWQGNNPCEWFGTNCLEDIIIGISFISLNLSGTISPHFEDVTSLRVIYLSHNRLTCTIPFEITKLKNLIIVDVSYNQFHGKVPRVRGIVILTEENPNIESTCLLVPSPTRNKNKPTV</sequence>
<name>A0A5S9WLQ2_ARATH</name>
<keyword evidence="6" id="KW-1133">Transmembrane helix</keyword>
<dbReference type="Proteomes" id="UP000434276">
    <property type="component" value="Unassembled WGS sequence"/>
</dbReference>
<dbReference type="InterPro" id="IPR001611">
    <property type="entry name" value="Leu-rich_rpt"/>
</dbReference>
<evidence type="ECO:0000256" key="4">
    <source>
        <dbReference type="ARBA" id="ARBA00022729"/>
    </source>
</evidence>
<dbReference type="SUPFAM" id="SSF52058">
    <property type="entry name" value="L domain-like"/>
    <property type="match status" value="1"/>
</dbReference>
<dbReference type="InterPro" id="IPR052422">
    <property type="entry name" value="Auxin_Ser/Thr_Kinase"/>
</dbReference>
<keyword evidence="9" id="KW-0325">Glycoprotein</keyword>
<dbReference type="EMBL" id="CACSHJ010000087">
    <property type="protein sequence ID" value="CAA0265699.1"/>
    <property type="molecule type" value="Genomic_DNA"/>
</dbReference>
<keyword evidence="3" id="KW-0812">Transmembrane</keyword>
<dbReference type="AlphaFoldDB" id="A0A5S9WLQ2"/>
<keyword evidence="5" id="KW-0677">Repeat</keyword>
<evidence type="ECO:0000256" key="6">
    <source>
        <dbReference type="ARBA" id="ARBA00022989"/>
    </source>
</evidence>
<keyword evidence="8" id="KW-0675">Receptor</keyword>
<organism evidence="11 12">
    <name type="scientific">Arabidopsis thaliana</name>
    <name type="common">Mouse-ear cress</name>
    <dbReference type="NCBI Taxonomy" id="3702"/>
    <lineage>
        <taxon>Eukaryota</taxon>
        <taxon>Viridiplantae</taxon>
        <taxon>Streptophyta</taxon>
        <taxon>Embryophyta</taxon>
        <taxon>Tracheophyta</taxon>
        <taxon>Spermatophyta</taxon>
        <taxon>Magnoliopsida</taxon>
        <taxon>eudicotyledons</taxon>
        <taxon>Gunneridae</taxon>
        <taxon>Pentapetalae</taxon>
        <taxon>rosids</taxon>
        <taxon>malvids</taxon>
        <taxon>Brassicales</taxon>
        <taxon>Brassicaceae</taxon>
        <taxon>Camelineae</taxon>
        <taxon>Arabidopsis</taxon>
    </lineage>
</organism>
<dbReference type="InterPro" id="IPR032675">
    <property type="entry name" value="LRR_dom_sf"/>
</dbReference>
<evidence type="ECO:0000256" key="1">
    <source>
        <dbReference type="ARBA" id="ARBA00004167"/>
    </source>
</evidence>
<evidence type="ECO:0000256" key="9">
    <source>
        <dbReference type="ARBA" id="ARBA00023180"/>
    </source>
</evidence>
<evidence type="ECO:0008006" key="13">
    <source>
        <dbReference type="Google" id="ProtNLM"/>
    </source>
</evidence>
<evidence type="ECO:0000256" key="2">
    <source>
        <dbReference type="ARBA" id="ARBA00022614"/>
    </source>
</evidence>
<keyword evidence="7" id="KW-0472">Membrane</keyword>
<evidence type="ECO:0000256" key="10">
    <source>
        <dbReference type="SAM" id="SignalP"/>
    </source>
</evidence>
<dbReference type="OrthoDB" id="676979at2759"/>
<feature type="signal peptide" evidence="10">
    <location>
        <begin position="1"/>
        <end position="19"/>
    </location>
</feature>
<evidence type="ECO:0000256" key="8">
    <source>
        <dbReference type="ARBA" id="ARBA00023170"/>
    </source>
</evidence>
<evidence type="ECO:0000256" key="5">
    <source>
        <dbReference type="ARBA" id="ARBA00022737"/>
    </source>
</evidence>
<evidence type="ECO:0000256" key="3">
    <source>
        <dbReference type="ARBA" id="ARBA00022692"/>
    </source>
</evidence>
<evidence type="ECO:0000313" key="11">
    <source>
        <dbReference type="EMBL" id="CAA0265699.1"/>
    </source>
</evidence>
<feature type="chain" id="PRO_5024999551" description="Leucine-rich repeat-containing N-terminal plant-type domain-containing protein" evidence="10">
    <location>
        <begin position="20"/>
        <end position="172"/>
    </location>
</feature>
<dbReference type="FunFam" id="3.80.10.10:FF:000129">
    <property type="entry name" value="Leucine-rich repeat receptor-like kinase"/>
    <property type="match status" value="1"/>
</dbReference>
<evidence type="ECO:0000256" key="7">
    <source>
        <dbReference type="ARBA" id="ARBA00023136"/>
    </source>
</evidence>
<dbReference type="Pfam" id="PF00560">
    <property type="entry name" value="LRR_1"/>
    <property type="match status" value="1"/>
</dbReference>
<dbReference type="Gene3D" id="3.80.10.10">
    <property type="entry name" value="Ribonuclease Inhibitor"/>
    <property type="match status" value="1"/>
</dbReference>
<accession>A0A5S9WLQ2</accession>
<dbReference type="PANTHER" id="PTHR47986:SF4">
    <property type="entry name" value="PROTEIN KINASE DOMAIN-CONTAINING PROTEIN"/>
    <property type="match status" value="1"/>
</dbReference>
<keyword evidence="2" id="KW-0433">Leucine-rich repeat</keyword>
<proteinExistence type="predicted"/>